<dbReference type="AlphaFoldDB" id="A0A8H6Y1V8"/>
<protein>
    <recommendedName>
        <fullName evidence="4">Apple domain-containing protein</fullName>
    </recommendedName>
</protein>
<evidence type="ECO:0000313" key="3">
    <source>
        <dbReference type="Proteomes" id="UP000623467"/>
    </source>
</evidence>
<proteinExistence type="predicted"/>
<feature type="signal peptide" evidence="1">
    <location>
        <begin position="1"/>
        <end position="19"/>
    </location>
</feature>
<reference evidence="2" key="1">
    <citation type="submission" date="2020-05" db="EMBL/GenBank/DDBJ databases">
        <title>Mycena genomes resolve the evolution of fungal bioluminescence.</title>
        <authorList>
            <person name="Tsai I.J."/>
        </authorList>
    </citation>
    <scope>NUCLEOTIDE SEQUENCE</scope>
    <source>
        <strain evidence="2">160909Yilan</strain>
    </source>
</reference>
<keyword evidence="3" id="KW-1185">Reference proteome</keyword>
<accession>A0A8H6Y1V8</accession>
<sequence>MRFTTVFSSLVVAATNVEATANFSSASVALAGSFTEKNCYGAPIPPWKSGHHPGWYYGKGTAPQGISCVLDSFFCELLNLFPYGYHCPSLPPPTPPHSPPPPHPYTQVKDFYNLQCAAQDDSYLTYGLVDTVDDCYDMCNSVSGCTFFNTYHDVYGKDGSPQLTCTLFSKCLTAGCADNCGGQSQPDGSIDYITESSGYCKAGY</sequence>
<keyword evidence="1" id="KW-0732">Signal</keyword>
<dbReference type="Proteomes" id="UP000623467">
    <property type="component" value="Unassembled WGS sequence"/>
</dbReference>
<evidence type="ECO:0000313" key="2">
    <source>
        <dbReference type="EMBL" id="KAF7351743.1"/>
    </source>
</evidence>
<name>A0A8H6Y1V8_9AGAR</name>
<dbReference type="OrthoDB" id="271448at2759"/>
<dbReference type="EMBL" id="JACAZH010000013">
    <property type="protein sequence ID" value="KAF7351743.1"/>
    <property type="molecule type" value="Genomic_DNA"/>
</dbReference>
<evidence type="ECO:0000256" key="1">
    <source>
        <dbReference type="SAM" id="SignalP"/>
    </source>
</evidence>
<organism evidence="2 3">
    <name type="scientific">Mycena sanguinolenta</name>
    <dbReference type="NCBI Taxonomy" id="230812"/>
    <lineage>
        <taxon>Eukaryota</taxon>
        <taxon>Fungi</taxon>
        <taxon>Dikarya</taxon>
        <taxon>Basidiomycota</taxon>
        <taxon>Agaricomycotina</taxon>
        <taxon>Agaricomycetes</taxon>
        <taxon>Agaricomycetidae</taxon>
        <taxon>Agaricales</taxon>
        <taxon>Marasmiineae</taxon>
        <taxon>Mycenaceae</taxon>
        <taxon>Mycena</taxon>
    </lineage>
</organism>
<gene>
    <name evidence="2" type="ORF">MSAN_01607500</name>
</gene>
<evidence type="ECO:0008006" key="4">
    <source>
        <dbReference type="Google" id="ProtNLM"/>
    </source>
</evidence>
<comment type="caution">
    <text evidence="2">The sequence shown here is derived from an EMBL/GenBank/DDBJ whole genome shotgun (WGS) entry which is preliminary data.</text>
</comment>
<feature type="chain" id="PRO_5034214983" description="Apple domain-containing protein" evidence="1">
    <location>
        <begin position="20"/>
        <end position="204"/>
    </location>
</feature>